<proteinExistence type="predicted"/>
<dbReference type="Pfam" id="PF25601">
    <property type="entry name" value="AAA_lid_14"/>
    <property type="match status" value="1"/>
</dbReference>
<dbReference type="Gene3D" id="3.30.450.20">
    <property type="entry name" value="PAS domain"/>
    <property type="match status" value="1"/>
</dbReference>
<dbReference type="EMBL" id="CP033169">
    <property type="protein sequence ID" value="AYO29221.1"/>
    <property type="molecule type" value="Genomic_DNA"/>
</dbReference>
<dbReference type="Pfam" id="PF01408">
    <property type="entry name" value="GFO_IDH_MocA"/>
    <property type="match status" value="1"/>
</dbReference>
<keyword evidence="1" id="KW-0547">Nucleotide-binding</keyword>
<dbReference type="InterPro" id="IPR003593">
    <property type="entry name" value="AAA+_ATPase"/>
</dbReference>
<reference evidence="10 11" key="1">
    <citation type="submission" date="2018-10" db="EMBL/GenBank/DDBJ databases">
        <authorList>
            <person name="Zhang X."/>
        </authorList>
    </citation>
    <scope>NUCLEOTIDE SEQUENCE [LARGE SCALE GENOMIC DNA]</scope>
    <source>
        <strain evidence="10 11">SK-G1</strain>
    </source>
</reference>
<keyword evidence="11" id="KW-1185">Reference proteome</keyword>
<evidence type="ECO:0000256" key="7">
    <source>
        <dbReference type="ARBA" id="ARBA00029500"/>
    </source>
</evidence>
<evidence type="ECO:0000256" key="6">
    <source>
        <dbReference type="ARBA" id="ARBA00023163"/>
    </source>
</evidence>
<sequence>MQKLKVGIIGAGRGGSALLETLKDFDNIQVVGIADIERKAPGMKIAGQRGIRCFDSAEKLLRESQLDVVFEVTGDDGLVKELRSMIPESTTLVESRAVNIMLTIIRERKELLEIKEIKEQLSIILNSAQEGIQMVDRNGIIKYVNQGYTRITGIPAEQRIGTNVFDVSPDGALVEVLRTGKPCLGKRNRAVGSNAEVISNASPIVVNGKMTGAVVVFQDISEIIHLTEELRRSTSVINGLKDEIKKLSEGQGKFEDIVCQSQKMKNIINLAQKAAREDTTILITGESGTGKEIFANAIHAESPRNGKPFIKVNCAAIPENLLESELFGYEAGAFTGAGKLKLGKFELASGGTIFLDEIGDMSPVLQAKLLRVIQGQEIERIGGTHPIKIDVRIISATNRDLVDLIRRGRFREDLYFRLNVINIHIPPLRERKEDIPALTDLYINFFNRKFYKNVKGVTNKARDMLMSYNWPGNVRELANILERTILMADGEWITEELLIPYFEQFKGREKARGGILPLEEMEKRMIKKALEEYGTSVEGKRKASEALKISLATLYNKLKKYGIRI</sequence>
<dbReference type="InterPro" id="IPR025944">
    <property type="entry name" value="Sigma_54_int_dom_CS"/>
</dbReference>
<dbReference type="PROSITE" id="PS50045">
    <property type="entry name" value="SIGMA54_INTERACT_4"/>
    <property type="match status" value="1"/>
</dbReference>
<dbReference type="Gene3D" id="3.40.50.300">
    <property type="entry name" value="P-loop containing nucleotide triphosphate hydrolases"/>
    <property type="match status" value="1"/>
</dbReference>
<dbReference type="RefSeq" id="WP_120765166.1">
    <property type="nucleotide sequence ID" value="NZ_CP033169.1"/>
</dbReference>
<dbReference type="InterPro" id="IPR002078">
    <property type="entry name" value="Sigma_54_int"/>
</dbReference>
<dbReference type="Pfam" id="PF18024">
    <property type="entry name" value="HTH_50"/>
    <property type="match status" value="1"/>
</dbReference>
<dbReference type="PROSITE" id="PS00676">
    <property type="entry name" value="SIGMA54_INTERACT_2"/>
    <property type="match status" value="1"/>
</dbReference>
<evidence type="ECO:0000313" key="11">
    <source>
        <dbReference type="Proteomes" id="UP000280960"/>
    </source>
</evidence>
<dbReference type="InterPro" id="IPR058031">
    <property type="entry name" value="AAA_lid_NorR"/>
</dbReference>
<evidence type="ECO:0000256" key="4">
    <source>
        <dbReference type="ARBA" id="ARBA00023015"/>
    </source>
</evidence>
<dbReference type="FunFam" id="3.40.50.300:FF:000006">
    <property type="entry name" value="DNA-binding transcriptional regulator NtrC"/>
    <property type="match status" value="1"/>
</dbReference>
<dbReference type="GO" id="GO:0005524">
    <property type="term" value="F:ATP binding"/>
    <property type="evidence" value="ECO:0007669"/>
    <property type="project" value="UniProtKB-KW"/>
</dbReference>
<dbReference type="InterPro" id="IPR035965">
    <property type="entry name" value="PAS-like_dom_sf"/>
</dbReference>
<dbReference type="SUPFAM" id="SSF51735">
    <property type="entry name" value="NAD(P)-binding Rossmann-fold domains"/>
    <property type="match status" value="1"/>
</dbReference>
<dbReference type="PROSITE" id="PS00688">
    <property type="entry name" value="SIGMA54_INTERACT_3"/>
    <property type="match status" value="1"/>
</dbReference>
<dbReference type="GO" id="GO:0003677">
    <property type="term" value="F:DNA binding"/>
    <property type="evidence" value="ECO:0007669"/>
    <property type="project" value="UniProtKB-KW"/>
</dbReference>
<dbReference type="PANTHER" id="PTHR32071">
    <property type="entry name" value="TRANSCRIPTIONAL REGULATORY PROTEIN"/>
    <property type="match status" value="1"/>
</dbReference>
<evidence type="ECO:0000313" key="10">
    <source>
        <dbReference type="EMBL" id="AYO29221.1"/>
    </source>
</evidence>
<evidence type="ECO:0000256" key="1">
    <source>
        <dbReference type="ARBA" id="ARBA00022741"/>
    </source>
</evidence>
<dbReference type="NCBIfam" id="TIGR00229">
    <property type="entry name" value="sensory_box"/>
    <property type="match status" value="1"/>
</dbReference>
<dbReference type="PROSITE" id="PS50112">
    <property type="entry name" value="PAS"/>
    <property type="match status" value="1"/>
</dbReference>
<dbReference type="SMART" id="SM00382">
    <property type="entry name" value="AAA"/>
    <property type="match status" value="1"/>
</dbReference>
<evidence type="ECO:0000259" key="9">
    <source>
        <dbReference type="PROSITE" id="PS50112"/>
    </source>
</evidence>
<keyword evidence="2" id="KW-0058">Aromatic hydrocarbons catabolism</keyword>
<gene>
    <name evidence="10" type="ORF">D2962_00150</name>
</gene>
<keyword evidence="6" id="KW-0804">Transcription</keyword>
<dbReference type="Pfam" id="PF00989">
    <property type="entry name" value="PAS"/>
    <property type="match status" value="1"/>
</dbReference>
<dbReference type="PROSITE" id="PS00675">
    <property type="entry name" value="SIGMA54_INTERACT_1"/>
    <property type="match status" value="1"/>
</dbReference>
<dbReference type="Proteomes" id="UP000280960">
    <property type="component" value="Chromosome"/>
</dbReference>
<evidence type="ECO:0000259" key="8">
    <source>
        <dbReference type="PROSITE" id="PS50045"/>
    </source>
</evidence>
<dbReference type="SUPFAM" id="SSF52540">
    <property type="entry name" value="P-loop containing nucleoside triphosphate hydrolases"/>
    <property type="match status" value="1"/>
</dbReference>
<dbReference type="InterPro" id="IPR030828">
    <property type="entry name" value="HTH_TyrR"/>
</dbReference>
<evidence type="ECO:0000256" key="5">
    <source>
        <dbReference type="ARBA" id="ARBA00023125"/>
    </source>
</evidence>
<keyword evidence="3" id="KW-0067">ATP-binding</keyword>
<dbReference type="AlphaFoldDB" id="A0A3G2R1R0"/>
<dbReference type="InterPro" id="IPR013767">
    <property type="entry name" value="PAS_fold"/>
</dbReference>
<dbReference type="Gene3D" id="3.40.50.720">
    <property type="entry name" value="NAD(P)-binding Rossmann-like Domain"/>
    <property type="match status" value="1"/>
</dbReference>
<name>A0A3G2R1R0_9FIRM</name>
<dbReference type="KEGG" id="bacg:D2962_00150"/>
<dbReference type="InterPro" id="IPR000683">
    <property type="entry name" value="Gfo/Idh/MocA-like_OxRdtase_N"/>
</dbReference>
<dbReference type="SUPFAM" id="SSF46689">
    <property type="entry name" value="Homeodomain-like"/>
    <property type="match status" value="1"/>
</dbReference>
<dbReference type="CDD" id="cd00130">
    <property type="entry name" value="PAS"/>
    <property type="match status" value="1"/>
</dbReference>
<dbReference type="InterPro" id="IPR009057">
    <property type="entry name" value="Homeodomain-like_sf"/>
</dbReference>
<dbReference type="InterPro" id="IPR036291">
    <property type="entry name" value="NAD(P)-bd_dom_sf"/>
</dbReference>
<accession>A0A3G2R1R0</accession>
<keyword evidence="4" id="KW-0805">Transcription regulation</keyword>
<dbReference type="Pfam" id="PF00158">
    <property type="entry name" value="Sigma54_activat"/>
    <property type="match status" value="1"/>
</dbReference>
<dbReference type="SMART" id="SM00091">
    <property type="entry name" value="PAS"/>
    <property type="match status" value="1"/>
</dbReference>
<evidence type="ECO:0000256" key="2">
    <source>
        <dbReference type="ARBA" id="ARBA00022797"/>
    </source>
</evidence>
<dbReference type="CDD" id="cd00009">
    <property type="entry name" value="AAA"/>
    <property type="match status" value="1"/>
</dbReference>
<organism evidence="10 11">
    <name type="scientific">Biomaibacter acetigenes</name>
    <dbReference type="NCBI Taxonomy" id="2316383"/>
    <lineage>
        <taxon>Bacteria</taxon>
        <taxon>Bacillati</taxon>
        <taxon>Bacillota</taxon>
        <taxon>Clostridia</taxon>
        <taxon>Thermosediminibacterales</taxon>
        <taxon>Tepidanaerobacteraceae</taxon>
        <taxon>Biomaibacter</taxon>
    </lineage>
</organism>
<dbReference type="Gene3D" id="1.10.10.60">
    <property type="entry name" value="Homeodomain-like"/>
    <property type="match status" value="1"/>
</dbReference>
<dbReference type="SUPFAM" id="SSF55785">
    <property type="entry name" value="PYP-like sensor domain (PAS domain)"/>
    <property type="match status" value="1"/>
</dbReference>
<dbReference type="InterPro" id="IPR025943">
    <property type="entry name" value="Sigma_54_int_dom_ATP-bd_2"/>
</dbReference>
<dbReference type="Gene3D" id="1.10.8.60">
    <property type="match status" value="1"/>
</dbReference>
<protein>
    <recommendedName>
        <fullName evidence="7">HTH-type transcriptional regulatory protein TyrR</fullName>
    </recommendedName>
</protein>
<dbReference type="GO" id="GO:0006355">
    <property type="term" value="P:regulation of DNA-templated transcription"/>
    <property type="evidence" value="ECO:0007669"/>
    <property type="project" value="InterPro"/>
</dbReference>
<dbReference type="InterPro" id="IPR027417">
    <property type="entry name" value="P-loop_NTPase"/>
</dbReference>
<feature type="domain" description="Sigma-54 factor interaction" evidence="8">
    <location>
        <begin position="257"/>
        <end position="486"/>
    </location>
</feature>
<dbReference type="InterPro" id="IPR000014">
    <property type="entry name" value="PAS"/>
</dbReference>
<keyword evidence="5" id="KW-0238">DNA-binding</keyword>
<feature type="domain" description="PAS" evidence="9">
    <location>
        <begin position="117"/>
        <end position="165"/>
    </location>
</feature>
<dbReference type="InterPro" id="IPR025662">
    <property type="entry name" value="Sigma_54_int_dom_ATP-bd_1"/>
</dbReference>
<evidence type="ECO:0000256" key="3">
    <source>
        <dbReference type="ARBA" id="ARBA00022840"/>
    </source>
</evidence>